<name>Q0Q7I3_CAMJJ</name>
<evidence type="ECO:0000313" key="4">
    <source>
        <dbReference type="EMBL" id="EAQ72506.1"/>
    </source>
</evidence>
<organism evidence="3">
    <name type="scientific">Campylobacter jejuni subsp. jejuni serotype O:23/36 (strain 81-176)</name>
    <dbReference type="NCBI Taxonomy" id="354242"/>
    <lineage>
        <taxon>Bacteria</taxon>
        <taxon>Pseudomonadati</taxon>
        <taxon>Campylobacterota</taxon>
        <taxon>Epsilonproteobacteria</taxon>
        <taxon>Campylobacterales</taxon>
        <taxon>Campylobacteraceae</taxon>
        <taxon>Campylobacter</taxon>
    </lineage>
</organism>
<dbReference type="Proteomes" id="UP000000646">
    <property type="component" value="Chromosome"/>
</dbReference>
<feature type="domain" description="DUF4435" evidence="2">
    <location>
        <begin position="21"/>
        <end position="246"/>
    </location>
</feature>
<feature type="coiled-coil region" evidence="1">
    <location>
        <begin position="124"/>
        <end position="151"/>
    </location>
</feature>
<dbReference type="InterPro" id="IPR029492">
    <property type="entry name" value="DUF4435"/>
</dbReference>
<proteinExistence type="predicted"/>
<evidence type="ECO:0000313" key="3">
    <source>
        <dbReference type="EMBL" id="ABF83733.1"/>
    </source>
</evidence>
<keyword evidence="1" id="KW-0175">Coiled coil</keyword>
<evidence type="ECO:0000256" key="1">
    <source>
        <dbReference type="SAM" id="Coils"/>
    </source>
</evidence>
<dbReference type="AlphaFoldDB" id="Q0Q7I3"/>
<evidence type="ECO:0000259" key="2">
    <source>
        <dbReference type="Pfam" id="PF14491"/>
    </source>
</evidence>
<reference evidence="4" key="2">
    <citation type="submission" date="2006-12" db="EMBL/GenBank/DDBJ databases">
        <authorList>
            <person name="Fouts D."/>
            <person name="Nelson K."/>
            <person name="Sebastian Y."/>
        </authorList>
    </citation>
    <scope>NUCLEOTIDE SEQUENCE</scope>
    <source>
        <strain evidence="4">81-176</strain>
    </source>
</reference>
<protein>
    <recommendedName>
        <fullName evidence="2">DUF4435 domain-containing protein</fullName>
    </recommendedName>
</protein>
<dbReference type="RefSeq" id="WP_009883028.1">
    <property type="nucleotide sequence ID" value="NC_008787.1"/>
</dbReference>
<dbReference type="EMBL" id="CP000538">
    <property type="protein sequence ID" value="EAQ72506.1"/>
    <property type="molecule type" value="Genomic_DNA"/>
</dbReference>
<dbReference type="EMBL" id="DQ493923">
    <property type="protein sequence ID" value="ABF83733.1"/>
    <property type="molecule type" value="Genomic_DNA"/>
</dbReference>
<dbReference type="KEGG" id="cjj:CJJ81176_1512"/>
<evidence type="ECO:0000313" key="5">
    <source>
        <dbReference type="Proteomes" id="UP000000646"/>
    </source>
</evidence>
<accession>Q0Q7I3</accession>
<sequence>MDKKNKNVIFQDIIASKSKVDIFVLLEGDDDIKYYGPIIDNRLGDNKKIRYYTCKGKSEVLLLLKRIQESTKLDLSKKIMSFIDRDFDFEQNLEHTYITESYSIENYYFSNEAINKTMKYLLKVDDLELNNKDVKNEVDKIIKERDEKLEDIVFVNAIYCLQKTKSLECGIQPKLNKIKEYDAIIKIDQDKIKDYIEDYIEVSKDEIDLQIEYMKKNLVYETRGKYIFSLMKKKYRIFCDKFNKEKKRPSSIDISLLNNIIVSFAACADKPKDLINYIDKYR</sequence>
<reference evidence="5" key="3">
    <citation type="submission" date="2006-12" db="EMBL/GenBank/DDBJ databases">
        <authorList>
            <person name="Fouts D.E."/>
            <person name="Nelson K.E."/>
            <person name="Sebastian Y."/>
        </authorList>
    </citation>
    <scope>NUCLEOTIDE SEQUENCE [LARGE SCALE GENOMIC DNA]</scope>
    <source>
        <strain evidence="5">81-176</strain>
    </source>
</reference>
<gene>
    <name evidence="4" type="ordered locus">CJJ81176_1512</name>
    <name evidence="3" type="ORF">cju32</name>
</gene>
<reference evidence="3" key="1">
    <citation type="journal article" date="2006" name="Infect. Immun.">
        <title>Unique features of a highly pathogenic Campylobacter jejuni strain.</title>
        <authorList>
            <person name="Hofreuter D."/>
            <person name="Tsai J."/>
            <person name="Watson R.O."/>
            <person name="Novik V."/>
            <person name="Altman B."/>
            <person name="Benitez M."/>
            <person name="Clark C."/>
            <person name="Perbost C."/>
            <person name="Jarvie T."/>
            <person name="Du L."/>
            <person name="Galan J.E."/>
        </authorList>
    </citation>
    <scope>NUCLEOTIDE SEQUENCE</scope>
    <source>
        <strain evidence="3">81-176</strain>
    </source>
</reference>
<dbReference type="HOGENOM" id="CLU_074112_0_0_7"/>
<dbReference type="Pfam" id="PF14491">
    <property type="entry name" value="DUF4435"/>
    <property type="match status" value="1"/>
</dbReference>